<proteinExistence type="predicted"/>
<feature type="region of interest" description="Disordered" evidence="1">
    <location>
        <begin position="73"/>
        <end position="95"/>
    </location>
</feature>
<feature type="compositionally biased region" description="Basic and acidic residues" evidence="1">
    <location>
        <begin position="76"/>
        <end position="86"/>
    </location>
</feature>
<evidence type="ECO:0008006" key="4">
    <source>
        <dbReference type="Google" id="ProtNLM"/>
    </source>
</evidence>
<dbReference type="HOGENOM" id="CLU_2013005_0_0_9"/>
<evidence type="ECO:0000313" key="3">
    <source>
        <dbReference type="Proteomes" id="UP000006620"/>
    </source>
</evidence>
<dbReference type="Proteomes" id="UP000006620">
    <property type="component" value="Chromosome"/>
</dbReference>
<evidence type="ECO:0000256" key="1">
    <source>
        <dbReference type="SAM" id="MobiDB-lite"/>
    </source>
</evidence>
<reference evidence="3" key="1">
    <citation type="submission" date="2011-06" db="EMBL/GenBank/DDBJ databases">
        <title>Complete genome sequence of Paenibacillus mucilaginosus KNP414.</title>
        <authorList>
            <person name="Wang J."/>
            <person name="Hu S."/>
            <person name="Hu X."/>
            <person name="Zhang B."/>
            <person name="Dong D."/>
            <person name="Zhang S."/>
            <person name="Zhao K."/>
            <person name="Wu D."/>
        </authorList>
    </citation>
    <scope>NUCLEOTIDE SEQUENCE [LARGE SCALE GENOMIC DNA]</scope>
    <source>
        <strain evidence="3">KNP414</strain>
    </source>
</reference>
<dbReference type="AlphaFoldDB" id="F8FFR2"/>
<gene>
    <name evidence="2" type="ordered locus">KNP414_04157</name>
</gene>
<sequence>MAMKGNAAVMFGGVALAMGFCIFFGVSLATQGTERINGPLERVQTAVQPRTYTAAPAGKSAAPQPVKEAAVSQVKGNDRPLPRPAEEPAADTGINRLGNKAGELLQIVTRHGIKLFVSMVEAVLE</sequence>
<organism evidence="2 3">
    <name type="scientific">Paenibacillus mucilaginosus (strain KNP414)</name>
    <dbReference type="NCBI Taxonomy" id="1036673"/>
    <lineage>
        <taxon>Bacteria</taxon>
        <taxon>Bacillati</taxon>
        <taxon>Bacillota</taxon>
        <taxon>Bacilli</taxon>
        <taxon>Bacillales</taxon>
        <taxon>Paenibacillaceae</taxon>
        <taxon>Paenibacillus</taxon>
    </lineage>
</organism>
<dbReference type="PATRIC" id="fig|1036673.3.peg.3832"/>
<dbReference type="EMBL" id="CP002869">
    <property type="protein sequence ID" value="AEI42689.1"/>
    <property type="molecule type" value="Genomic_DNA"/>
</dbReference>
<accession>F8FFR2</accession>
<protein>
    <recommendedName>
        <fullName evidence="4">Translation initiation factor 2</fullName>
    </recommendedName>
</protein>
<dbReference type="KEGG" id="pms:KNP414_04157"/>
<reference evidence="2 3" key="2">
    <citation type="journal article" date="2013" name="Genome Announc.">
        <title>Genome Sequence of Growth-Improving Paenibacillus mucilaginosus Strain KNP414.</title>
        <authorList>
            <person name="Lu J.J."/>
            <person name="Wang J.F."/>
            <person name="Hu X.F."/>
        </authorList>
    </citation>
    <scope>NUCLEOTIDE SEQUENCE [LARGE SCALE GENOMIC DNA]</scope>
    <source>
        <strain evidence="2 3">KNP414</strain>
    </source>
</reference>
<name>F8FFR2_PAEMK</name>
<evidence type="ECO:0000313" key="2">
    <source>
        <dbReference type="EMBL" id="AEI42689.1"/>
    </source>
</evidence>